<comment type="similarity">
    <text evidence="2 8">Belongs to the ABC-2 integral membrane protein family.</text>
</comment>
<evidence type="ECO:0000256" key="5">
    <source>
        <dbReference type="ARBA" id="ARBA00022692"/>
    </source>
</evidence>
<dbReference type="InterPro" id="IPR013525">
    <property type="entry name" value="ABC2_TM"/>
</dbReference>
<comment type="subcellular location">
    <subcellularLocation>
        <location evidence="1 8">Cell membrane</location>
        <topology evidence="1 8">Multi-pass membrane protein</topology>
    </subcellularLocation>
</comment>
<name>A0ABR8VHN4_9BACI</name>
<keyword evidence="11" id="KW-1185">Reference proteome</keyword>
<evidence type="ECO:0000256" key="1">
    <source>
        <dbReference type="ARBA" id="ARBA00004651"/>
    </source>
</evidence>
<keyword evidence="7 8" id="KW-0472">Membrane</keyword>
<keyword evidence="6 8" id="KW-1133">Transmembrane helix</keyword>
<dbReference type="RefSeq" id="WP_191810247.1">
    <property type="nucleotide sequence ID" value="NZ_JACSPV010000005.1"/>
</dbReference>
<dbReference type="PROSITE" id="PS51012">
    <property type="entry name" value="ABC_TM2"/>
    <property type="match status" value="1"/>
</dbReference>
<comment type="caution">
    <text evidence="10">The sequence shown here is derived from an EMBL/GenBank/DDBJ whole genome shotgun (WGS) entry which is preliminary data.</text>
</comment>
<protein>
    <recommendedName>
        <fullName evidence="8">Transport permease protein</fullName>
    </recommendedName>
</protein>
<dbReference type="Proteomes" id="UP000648182">
    <property type="component" value="Unassembled WGS sequence"/>
</dbReference>
<evidence type="ECO:0000256" key="7">
    <source>
        <dbReference type="ARBA" id="ARBA00023136"/>
    </source>
</evidence>
<dbReference type="PANTHER" id="PTHR30413:SF10">
    <property type="entry name" value="CAPSULE POLYSACCHARIDE EXPORT INNER-MEMBRANE PROTEIN CTRC"/>
    <property type="match status" value="1"/>
</dbReference>
<evidence type="ECO:0000313" key="10">
    <source>
        <dbReference type="EMBL" id="MBD8004279.1"/>
    </source>
</evidence>
<organism evidence="10 11">
    <name type="scientific">Bacillus norwichensis</name>
    <dbReference type="NCBI Taxonomy" id="2762217"/>
    <lineage>
        <taxon>Bacteria</taxon>
        <taxon>Bacillati</taxon>
        <taxon>Bacillota</taxon>
        <taxon>Bacilli</taxon>
        <taxon>Bacillales</taxon>
        <taxon>Bacillaceae</taxon>
        <taxon>Bacillus</taxon>
    </lineage>
</organism>
<accession>A0ABR8VHN4</accession>
<dbReference type="InterPro" id="IPR047817">
    <property type="entry name" value="ABC2_TM_bact-type"/>
</dbReference>
<evidence type="ECO:0000313" key="11">
    <source>
        <dbReference type="Proteomes" id="UP000648182"/>
    </source>
</evidence>
<feature type="transmembrane region" description="Helical" evidence="8">
    <location>
        <begin position="74"/>
        <end position="93"/>
    </location>
</feature>
<evidence type="ECO:0000256" key="6">
    <source>
        <dbReference type="ARBA" id="ARBA00022989"/>
    </source>
</evidence>
<feature type="transmembrane region" description="Helical" evidence="8">
    <location>
        <begin position="183"/>
        <end position="203"/>
    </location>
</feature>
<sequence length="272" mass="32307">MKSAITVIKEQIEHFYLIRRLSLYELKSKNKNNYLGMAWEVINPVIQILIYWFVFGSIRQRADIEVVPGMEVPFINWLLGGFVLWTFFYQSTIQGSKSIYTRLRMLSRMNFPMSVIPNIVIFSQFYTHLILLGITFLIFQLSGFFVSIYFIQIIYFIFASFCLIFAISLITSTLSTIIRDVHMLLNATLRMLLYLSPVLWQITMLDEPLPTIMKLNPLYYLIEGYRSALFGTGWYFIEHWQYSLYFWGFVIILFLSGAKIHLKFRRHFIDYL</sequence>
<feature type="transmembrane region" description="Helical" evidence="8">
    <location>
        <begin position="114"/>
        <end position="139"/>
    </location>
</feature>
<evidence type="ECO:0000259" key="9">
    <source>
        <dbReference type="PROSITE" id="PS51012"/>
    </source>
</evidence>
<feature type="transmembrane region" description="Helical" evidence="8">
    <location>
        <begin position="244"/>
        <end position="262"/>
    </location>
</feature>
<evidence type="ECO:0000256" key="3">
    <source>
        <dbReference type="ARBA" id="ARBA00022448"/>
    </source>
</evidence>
<evidence type="ECO:0000256" key="2">
    <source>
        <dbReference type="ARBA" id="ARBA00007783"/>
    </source>
</evidence>
<dbReference type="EMBL" id="JACSPV010000005">
    <property type="protein sequence ID" value="MBD8004279.1"/>
    <property type="molecule type" value="Genomic_DNA"/>
</dbReference>
<dbReference type="PANTHER" id="PTHR30413">
    <property type="entry name" value="INNER MEMBRANE TRANSPORT PERMEASE"/>
    <property type="match status" value="1"/>
</dbReference>
<reference evidence="10 11" key="1">
    <citation type="submission" date="2020-08" db="EMBL/GenBank/DDBJ databases">
        <title>A Genomic Blueprint of the Chicken Gut Microbiome.</title>
        <authorList>
            <person name="Gilroy R."/>
            <person name="Ravi A."/>
            <person name="Getino M."/>
            <person name="Pursley I."/>
            <person name="Horton D.L."/>
            <person name="Alikhan N.-F."/>
            <person name="Baker D."/>
            <person name="Gharbi K."/>
            <person name="Hall N."/>
            <person name="Watson M."/>
            <person name="Adriaenssens E.M."/>
            <person name="Foster-Nyarko E."/>
            <person name="Jarju S."/>
            <person name="Secka A."/>
            <person name="Antonio M."/>
            <person name="Oren A."/>
            <person name="Chaudhuri R."/>
            <person name="La Ragione R.M."/>
            <person name="Hildebrand F."/>
            <person name="Pallen M.J."/>
        </authorList>
    </citation>
    <scope>NUCLEOTIDE SEQUENCE [LARGE SCALE GENOMIC DNA]</scope>
    <source>
        <strain evidence="10 11">Sa1BUA2</strain>
    </source>
</reference>
<evidence type="ECO:0000256" key="4">
    <source>
        <dbReference type="ARBA" id="ARBA00022475"/>
    </source>
</evidence>
<keyword evidence="5 8" id="KW-0812">Transmembrane</keyword>
<proteinExistence type="inferred from homology"/>
<feature type="domain" description="ABC transmembrane type-2" evidence="9">
    <location>
        <begin position="35"/>
        <end position="264"/>
    </location>
</feature>
<evidence type="ECO:0000256" key="8">
    <source>
        <dbReference type="RuleBase" id="RU361157"/>
    </source>
</evidence>
<feature type="transmembrane region" description="Helical" evidence="8">
    <location>
        <begin position="34"/>
        <end position="54"/>
    </location>
</feature>
<gene>
    <name evidence="10" type="ORF">H9631_04225</name>
</gene>
<keyword evidence="4 8" id="KW-1003">Cell membrane</keyword>
<keyword evidence="3 8" id="KW-0813">Transport</keyword>
<dbReference type="Pfam" id="PF01061">
    <property type="entry name" value="ABC2_membrane"/>
    <property type="match status" value="1"/>
</dbReference>
<feature type="transmembrane region" description="Helical" evidence="8">
    <location>
        <begin position="145"/>
        <end position="171"/>
    </location>
</feature>